<dbReference type="InterPro" id="IPR014284">
    <property type="entry name" value="RNA_pol_sigma-70_dom"/>
</dbReference>
<evidence type="ECO:0000313" key="8">
    <source>
        <dbReference type="Proteomes" id="UP000318815"/>
    </source>
</evidence>
<evidence type="ECO:0000259" key="5">
    <source>
        <dbReference type="Pfam" id="PF04542"/>
    </source>
</evidence>
<dbReference type="AlphaFoldDB" id="A0A5C6LIN0"/>
<evidence type="ECO:0000256" key="1">
    <source>
        <dbReference type="ARBA" id="ARBA00010641"/>
    </source>
</evidence>
<dbReference type="GO" id="GO:0006352">
    <property type="term" value="P:DNA-templated transcription initiation"/>
    <property type="evidence" value="ECO:0007669"/>
    <property type="project" value="InterPro"/>
</dbReference>
<evidence type="ECO:0000313" key="7">
    <source>
        <dbReference type="EMBL" id="TWV90902.1"/>
    </source>
</evidence>
<dbReference type="Gene3D" id="1.10.1740.10">
    <property type="match status" value="1"/>
</dbReference>
<dbReference type="PANTHER" id="PTHR43133">
    <property type="entry name" value="RNA POLYMERASE ECF-TYPE SIGMA FACTO"/>
    <property type="match status" value="1"/>
</dbReference>
<dbReference type="NCBIfam" id="TIGR02937">
    <property type="entry name" value="sigma70-ECF"/>
    <property type="match status" value="1"/>
</dbReference>
<dbReference type="CDD" id="cd06171">
    <property type="entry name" value="Sigma70_r4"/>
    <property type="match status" value="1"/>
</dbReference>
<dbReference type="SUPFAM" id="SSF88946">
    <property type="entry name" value="Sigma2 domain of RNA polymerase sigma factors"/>
    <property type="match status" value="1"/>
</dbReference>
<dbReference type="InterPro" id="IPR036388">
    <property type="entry name" value="WH-like_DNA-bd_sf"/>
</dbReference>
<keyword evidence="4" id="KW-0804">Transcription</keyword>
<comment type="caution">
    <text evidence="7">The sequence shown here is derived from an EMBL/GenBank/DDBJ whole genome shotgun (WGS) entry which is preliminary data.</text>
</comment>
<comment type="similarity">
    <text evidence="1">Belongs to the sigma-70 factor family. ECF subfamily.</text>
</comment>
<sequence length="185" mass="21929">MIDEKELIPRILHGDMKAFEVLVTQYQGLVFHVVNRIINMQEDKEDICQEVFMKVHQHLRRFEYKSRLSTWIARIAYLTAINYSKKYSAGMMVSHPEDIENYSFTDEHPGRLLDKKDVTAYINRLIAQMPEQYRTVLTLYHLNEFSYQEIEEITGMPEGTVKSYLFRGRKLLKDKLGIYLKNEVS</sequence>
<protein>
    <submittedName>
        <fullName evidence="7">Sigma-70 family RNA polymerase sigma factor</fullName>
    </submittedName>
</protein>
<dbReference type="Gene3D" id="1.10.10.10">
    <property type="entry name" value="Winged helix-like DNA-binding domain superfamily/Winged helix DNA-binding domain"/>
    <property type="match status" value="1"/>
</dbReference>
<keyword evidence="8" id="KW-1185">Reference proteome</keyword>
<dbReference type="OrthoDB" id="9785675at2"/>
<evidence type="ECO:0000256" key="3">
    <source>
        <dbReference type="ARBA" id="ARBA00023082"/>
    </source>
</evidence>
<organism evidence="7 8">
    <name type="scientific">Chitinophaga pinensis</name>
    <dbReference type="NCBI Taxonomy" id="79329"/>
    <lineage>
        <taxon>Bacteria</taxon>
        <taxon>Pseudomonadati</taxon>
        <taxon>Bacteroidota</taxon>
        <taxon>Chitinophagia</taxon>
        <taxon>Chitinophagales</taxon>
        <taxon>Chitinophagaceae</taxon>
        <taxon>Chitinophaga</taxon>
    </lineage>
</organism>
<name>A0A5C6LIN0_9BACT</name>
<feature type="domain" description="RNA polymerase sigma-70 region 2" evidence="5">
    <location>
        <begin position="22"/>
        <end position="86"/>
    </location>
</feature>
<dbReference type="SUPFAM" id="SSF88659">
    <property type="entry name" value="Sigma3 and sigma4 domains of RNA polymerase sigma factors"/>
    <property type="match status" value="1"/>
</dbReference>
<dbReference type="EMBL" id="VOHS01000079">
    <property type="protein sequence ID" value="TWV90902.1"/>
    <property type="molecule type" value="Genomic_DNA"/>
</dbReference>
<feature type="domain" description="RNA polymerase sigma factor 70 region 4 type 2" evidence="6">
    <location>
        <begin position="121"/>
        <end position="172"/>
    </location>
</feature>
<keyword evidence="2" id="KW-0805">Transcription regulation</keyword>
<reference evidence="7 8" key="1">
    <citation type="submission" date="2019-08" db="EMBL/GenBank/DDBJ databases">
        <title>Whole genome sequencing of chitin degrading bacteria Chitinophaga pinensis YS16.</title>
        <authorList>
            <person name="Singh R.P."/>
            <person name="Manchanda G."/>
            <person name="Maurya I.K."/>
            <person name="Joshi N.K."/>
            <person name="Srivastava A.K."/>
        </authorList>
    </citation>
    <scope>NUCLEOTIDE SEQUENCE [LARGE SCALE GENOMIC DNA]</scope>
    <source>
        <strain evidence="7 8">YS-16</strain>
    </source>
</reference>
<accession>A0A5C6LIN0</accession>
<gene>
    <name evidence="7" type="ORF">FEF09_29205</name>
</gene>
<dbReference type="InterPro" id="IPR013325">
    <property type="entry name" value="RNA_pol_sigma_r2"/>
</dbReference>
<dbReference type="GO" id="GO:0003677">
    <property type="term" value="F:DNA binding"/>
    <property type="evidence" value="ECO:0007669"/>
    <property type="project" value="InterPro"/>
</dbReference>
<dbReference type="Proteomes" id="UP000318815">
    <property type="component" value="Unassembled WGS sequence"/>
</dbReference>
<dbReference type="InterPro" id="IPR013249">
    <property type="entry name" value="RNA_pol_sigma70_r4_t2"/>
</dbReference>
<keyword evidence="3" id="KW-0731">Sigma factor</keyword>
<dbReference type="InterPro" id="IPR013324">
    <property type="entry name" value="RNA_pol_sigma_r3/r4-like"/>
</dbReference>
<dbReference type="Pfam" id="PF08281">
    <property type="entry name" value="Sigma70_r4_2"/>
    <property type="match status" value="1"/>
</dbReference>
<dbReference type="Pfam" id="PF04542">
    <property type="entry name" value="Sigma70_r2"/>
    <property type="match status" value="1"/>
</dbReference>
<evidence type="ECO:0000256" key="2">
    <source>
        <dbReference type="ARBA" id="ARBA00023015"/>
    </source>
</evidence>
<evidence type="ECO:0000256" key="4">
    <source>
        <dbReference type="ARBA" id="ARBA00023163"/>
    </source>
</evidence>
<dbReference type="PANTHER" id="PTHR43133:SF51">
    <property type="entry name" value="RNA POLYMERASE SIGMA FACTOR"/>
    <property type="match status" value="1"/>
</dbReference>
<evidence type="ECO:0000259" key="6">
    <source>
        <dbReference type="Pfam" id="PF08281"/>
    </source>
</evidence>
<dbReference type="GO" id="GO:0016987">
    <property type="term" value="F:sigma factor activity"/>
    <property type="evidence" value="ECO:0007669"/>
    <property type="project" value="UniProtKB-KW"/>
</dbReference>
<dbReference type="InterPro" id="IPR007627">
    <property type="entry name" value="RNA_pol_sigma70_r2"/>
</dbReference>
<dbReference type="InterPro" id="IPR039425">
    <property type="entry name" value="RNA_pol_sigma-70-like"/>
</dbReference>
<proteinExistence type="inferred from homology"/>